<keyword evidence="7 11" id="KW-1133">Transmembrane helix</keyword>
<feature type="domain" description="Major facilitator superfamily (MFS) profile" evidence="13">
    <location>
        <begin position="870"/>
        <end position="1343"/>
    </location>
</feature>
<evidence type="ECO:0000256" key="6">
    <source>
        <dbReference type="ARBA" id="ARBA00022900"/>
    </source>
</evidence>
<feature type="domain" description="BPTI/Kunitz inhibitor" evidence="12">
    <location>
        <begin position="484"/>
        <end position="534"/>
    </location>
</feature>
<reference evidence="14 15" key="1">
    <citation type="submission" date="2020-04" db="EMBL/GenBank/DDBJ databases">
        <authorList>
            <person name="Alioto T."/>
            <person name="Alioto T."/>
            <person name="Gomez Garrido J."/>
        </authorList>
    </citation>
    <scope>NUCLEOTIDE SEQUENCE [LARGE SCALE GENOMIC DNA]</scope>
</reference>
<keyword evidence="3" id="KW-0646">Protease inhibitor</keyword>
<dbReference type="OrthoDB" id="550012at2759"/>
<evidence type="ECO:0000256" key="5">
    <source>
        <dbReference type="ARBA" id="ARBA00022847"/>
    </source>
</evidence>
<feature type="transmembrane region" description="Helical" evidence="11">
    <location>
        <begin position="1060"/>
        <end position="1083"/>
    </location>
</feature>
<evidence type="ECO:0000259" key="13">
    <source>
        <dbReference type="PROSITE" id="PS50850"/>
    </source>
</evidence>
<evidence type="ECO:0008006" key="16">
    <source>
        <dbReference type="Google" id="ProtNLM"/>
    </source>
</evidence>
<keyword evidence="8 11" id="KW-0472">Membrane</keyword>
<accession>A0A8S1DXR7</accession>
<feature type="transmembrane region" description="Helical" evidence="11">
    <location>
        <begin position="1317"/>
        <end position="1338"/>
    </location>
</feature>
<evidence type="ECO:0000256" key="4">
    <source>
        <dbReference type="ARBA" id="ARBA00022692"/>
    </source>
</evidence>
<feature type="region of interest" description="Disordered" evidence="10">
    <location>
        <begin position="537"/>
        <end position="558"/>
    </location>
</feature>
<dbReference type="InterPro" id="IPR050382">
    <property type="entry name" value="MFS_Na/Anion_cotransporter"/>
</dbReference>
<evidence type="ECO:0000256" key="1">
    <source>
        <dbReference type="ARBA" id="ARBA00004141"/>
    </source>
</evidence>
<comment type="subcellular location">
    <subcellularLocation>
        <location evidence="1">Membrane</location>
        <topology evidence="1">Multi-pass membrane protein</topology>
    </subcellularLocation>
</comment>
<dbReference type="InterPro" id="IPR020901">
    <property type="entry name" value="Prtase_inh_Kunz-CS"/>
</dbReference>
<dbReference type="GO" id="GO:0016020">
    <property type="term" value="C:membrane"/>
    <property type="evidence" value="ECO:0007669"/>
    <property type="project" value="UniProtKB-SubCell"/>
</dbReference>
<feature type="transmembrane region" description="Helical" evidence="11">
    <location>
        <begin position="1226"/>
        <end position="1245"/>
    </location>
</feature>
<feature type="transmembrane region" description="Helical" evidence="11">
    <location>
        <begin position="1251"/>
        <end position="1271"/>
    </location>
</feature>
<dbReference type="Pfam" id="PF07690">
    <property type="entry name" value="MFS_1"/>
    <property type="match status" value="1"/>
</dbReference>
<dbReference type="GO" id="GO:0004867">
    <property type="term" value="F:serine-type endopeptidase inhibitor activity"/>
    <property type="evidence" value="ECO:0007669"/>
    <property type="project" value="UniProtKB-KW"/>
</dbReference>
<gene>
    <name evidence="14" type="ORF">CLODIP_2_CD15218</name>
</gene>
<dbReference type="InterPro" id="IPR002223">
    <property type="entry name" value="Kunitz_BPTI"/>
</dbReference>
<dbReference type="PROSITE" id="PS50279">
    <property type="entry name" value="BPTI_KUNITZ_2"/>
    <property type="match status" value="1"/>
</dbReference>
<dbReference type="Pfam" id="PF11822">
    <property type="entry name" value="BTB_SANBR"/>
    <property type="match status" value="1"/>
</dbReference>
<dbReference type="FunFam" id="4.10.410.10:FF:000020">
    <property type="entry name" value="Collagen, type VI, alpha 3"/>
    <property type="match status" value="1"/>
</dbReference>
<dbReference type="GO" id="GO:0015293">
    <property type="term" value="F:symporter activity"/>
    <property type="evidence" value="ECO:0007669"/>
    <property type="project" value="UniProtKB-KW"/>
</dbReference>
<dbReference type="PROSITE" id="PS00280">
    <property type="entry name" value="BPTI_KUNITZ_1"/>
    <property type="match status" value="1"/>
</dbReference>
<dbReference type="InterPro" id="IPR020846">
    <property type="entry name" value="MFS_dom"/>
</dbReference>
<keyword evidence="4 11" id="KW-0812">Transmembrane</keyword>
<feature type="transmembrane region" description="Helical" evidence="11">
    <location>
        <begin position="1034"/>
        <end position="1053"/>
    </location>
</feature>
<dbReference type="SUPFAM" id="SSF103473">
    <property type="entry name" value="MFS general substrate transporter"/>
    <property type="match status" value="1"/>
</dbReference>
<dbReference type="GO" id="GO:0006820">
    <property type="term" value="P:monoatomic anion transport"/>
    <property type="evidence" value="ECO:0007669"/>
    <property type="project" value="TreeGrafter"/>
</dbReference>
<evidence type="ECO:0000259" key="12">
    <source>
        <dbReference type="PROSITE" id="PS50279"/>
    </source>
</evidence>
<dbReference type="PANTHER" id="PTHR11662:SF399">
    <property type="entry name" value="FI19708P1-RELATED"/>
    <property type="match status" value="1"/>
</dbReference>
<feature type="transmembrane region" description="Helical" evidence="11">
    <location>
        <begin position="1089"/>
        <end position="1108"/>
    </location>
</feature>
<keyword evidence="15" id="KW-1185">Reference proteome</keyword>
<dbReference type="InterPro" id="IPR021777">
    <property type="entry name" value="SANBR_BTB"/>
</dbReference>
<feature type="region of interest" description="Disordered" evidence="10">
    <location>
        <begin position="782"/>
        <end position="806"/>
    </location>
</feature>
<dbReference type="InterPro" id="IPR011701">
    <property type="entry name" value="MFS"/>
</dbReference>
<sequence length="1371" mass="151101">MAKKKLHQVLQEGLLDSVLPYLVPKTNPPAAAPSAKKSEEGGKKSTSPNPERPSRRGRHQDKLAKAKNRNSNVEVEIHVCDEVKGLKKTFKCPQALLVTEMGYFAEVTAGQRLEEMDISVHCDVSNFEWLMNWVRRQPDDKESWPKLDCSNVVAVLTSAAFLQMEELFEACMKFCHSKANELLAGPANLACINDSILSRLAGLFSNREVEQLRDRKDRIQGRLFCKLISSLCEPEADNQRGHFGSLAFMFQCSECRRLIPSLGLAHRIPCAPSATQIGNFGELRHSHTRLVNWSLSDHVAELKVELRTWRKVYWRLWGEAHWLNCTRCQGLFCLSQVGWCRLHPDPPQFVGGQRAFGKHPCCGLRVLRFAPVETQTGCQYEEHVPELENEQDRAAWAIFQEFRAFIAVAPAPLGQSCVASAKTQDCSKRLEAAAEAEEQKPTMACLRLDASKPGHTFLPPFVWESSRGREQRVPTTAKPGEDACLLSLDAGRCDAIKHRFAFDAAKNDCVSFVYGGCGGNRNNFVSLADCQAACPKRGRPSSLRSVPAPATPELQSDEPKSSKICAACPNEVYLTHYQELGCQPIFSGDNQCCASRYDCGNRALQSDDKCYHEGKAYEVQSEIPADATPNCLVHCKCTQTSFDKAPRMNCVSIECPELFNGPLTDDNCVRQYQRDKCCSQSTYCAPTGMTLETATNVAHCSYDGRNYVEGQKFYPDKEPSLACICQPGFNGTLSEPHCHRIKCNLELHYGHYLKRQCVPIYYKNRICPIDWSCPDDFTMVTPSAETTPTSPTKKSTTEGSKGEDNHQCEFGPLKFARGTELPQEIAGDCPGQLNRRRNSPIGAGVNLEEISNSCTGKMQSPKARHVLCLLLFFGYFMAFMLRINLNVAIVIMVKPSNGSSADQSHATSAVCGPQAPPHPIFPPFVGPSTTPVSLLDDEENNSTTYDEAVSPSPLLSDEMGEFEWDELTQGLILGAFFWGYLISQVPGGRIAEVYGPKMVFFVSIVTNGVLCFFLPLATRLHWSCLLVIRSLQGLFQGALVPCLSAAAATWCPLEERDRFISFAVQGAIIGSVVSLPLCGFIGTHLGWDAIFYISSLISVFWCVAWWVLAADTPASHPTITQEELDFLKENIPQKPKETAKVPWLKALTSVQFIVGCVACIGNDYGFHTLLTYAPKYMKSALGFDLQQNTLLASVPFLSQYIFAMIYGTVMDHLLKKGYRLMVVRKISVGFSHLLPAIGLLCLSFSGCNVSLSVGVLTFSVAMVGAFSCGFFQNPLDIAPNFAGSLTGVMNMLGSMTGIIASPVAGFALQNYGPLGGWQAIFLISATIYALSSVPYLLVATGQVQPWNDESKKDDTSSNGEIVPMNDVSHIA</sequence>
<dbReference type="FunFam" id="1.20.1250.20:FF:000003">
    <property type="entry name" value="Solute carrier family 17 member 3"/>
    <property type="match status" value="1"/>
</dbReference>
<organism evidence="14 15">
    <name type="scientific">Cloeon dipterum</name>
    <dbReference type="NCBI Taxonomy" id="197152"/>
    <lineage>
        <taxon>Eukaryota</taxon>
        <taxon>Metazoa</taxon>
        <taxon>Ecdysozoa</taxon>
        <taxon>Arthropoda</taxon>
        <taxon>Hexapoda</taxon>
        <taxon>Insecta</taxon>
        <taxon>Pterygota</taxon>
        <taxon>Palaeoptera</taxon>
        <taxon>Ephemeroptera</taxon>
        <taxon>Pisciforma</taxon>
        <taxon>Baetidae</taxon>
        <taxon>Cloeon</taxon>
    </lineage>
</organism>
<evidence type="ECO:0000313" key="14">
    <source>
        <dbReference type="EMBL" id="CAB3384821.1"/>
    </source>
</evidence>
<feature type="transmembrane region" description="Helical" evidence="11">
    <location>
        <begin position="1190"/>
        <end position="1214"/>
    </location>
</feature>
<evidence type="ECO:0000256" key="8">
    <source>
        <dbReference type="ARBA" id="ARBA00023136"/>
    </source>
</evidence>
<comment type="caution">
    <text evidence="14">The sequence shown here is derived from an EMBL/GenBank/DDBJ whole genome shotgun (WGS) entry which is preliminary data.</text>
</comment>
<dbReference type="PRINTS" id="PR00759">
    <property type="entry name" value="BASICPTASE"/>
</dbReference>
<dbReference type="CDD" id="cd17318">
    <property type="entry name" value="MFS_SLC17"/>
    <property type="match status" value="1"/>
</dbReference>
<protein>
    <recommendedName>
        <fullName evidence="16">BPTI/Kunitz inhibitor domain-containing protein</fullName>
    </recommendedName>
</protein>
<dbReference type="EMBL" id="CADEPI010000374">
    <property type="protein sequence ID" value="CAB3384821.1"/>
    <property type="molecule type" value="Genomic_DNA"/>
</dbReference>
<evidence type="ECO:0000256" key="10">
    <source>
        <dbReference type="SAM" id="MobiDB-lite"/>
    </source>
</evidence>
<evidence type="ECO:0000256" key="9">
    <source>
        <dbReference type="ARBA" id="ARBA00023157"/>
    </source>
</evidence>
<dbReference type="Gene3D" id="4.10.410.10">
    <property type="entry name" value="Pancreatic trypsin inhibitor Kunitz domain"/>
    <property type="match status" value="1"/>
</dbReference>
<dbReference type="Proteomes" id="UP000494165">
    <property type="component" value="Unassembled WGS sequence"/>
</dbReference>
<dbReference type="PANTHER" id="PTHR11662">
    <property type="entry name" value="SOLUTE CARRIER FAMILY 17"/>
    <property type="match status" value="1"/>
</dbReference>
<feature type="region of interest" description="Disordered" evidence="10">
    <location>
        <begin position="21"/>
        <end position="69"/>
    </location>
</feature>
<keyword evidence="2" id="KW-0813">Transport</keyword>
<dbReference type="SMART" id="SM00131">
    <property type="entry name" value="KU"/>
    <property type="match status" value="1"/>
</dbReference>
<dbReference type="SUPFAM" id="SSF57362">
    <property type="entry name" value="BPTI-like"/>
    <property type="match status" value="1"/>
</dbReference>
<dbReference type="Pfam" id="PF00014">
    <property type="entry name" value="Kunitz_BPTI"/>
    <property type="match status" value="1"/>
</dbReference>
<dbReference type="InterPro" id="IPR036880">
    <property type="entry name" value="Kunitz_BPTI_sf"/>
</dbReference>
<evidence type="ECO:0000256" key="7">
    <source>
        <dbReference type="ARBA" id="ARBA00022989"/>
    </source>
</evidence>
<feature type="compositionally biased region" description="Low complexity" evidence="10">
    <location>
        <begin position="782"/>
        <end position="799"/>
    </location>
</feature>
<feature type="transmembrane region" description="Helical" evidence="11">
    <location>
        <begin position="1292"/>
        <end position="1311"/>
    </location>
</feature>
<dbReference type="InterPro" id="IPR036259">
    <property type="entry name" value="MFS_trans_sf"/>
</dbReference>
<dbReference type="CDD" id="cd00109">
    <property type="entry name" value="Kunitz-type"/>
    <property type="match status" value="1"/>
</dbReference>
<feature type="transmembrane region" description="Helical" evidence="11">
    <location>
        <begin position="998"/>
        <end position="1022"/>
    </location>
</feature>
<dbReference type="InterPro" id="IPR011333">
    <property type="entry name" value="SKP1/BTB/POZ_sf"/>
</dbReference>
<evidence type="ECO:0000313" key="15">
    <source>
        <dbReference type="Proteomes" id="UP000494165"/>
    </source>
</evidence>
<dbReference type="PROSITE" id="PS50850">
    <property type="entry name" value="MFS"/>
    <property type="match status" value="1"/>
</dbReference>
<keyword evidence="6" id="KW-0722">Serine protease inhibitor</keyword>
<proteinExistence type="predicted"/>
<evidence type="ECO:0000256" key="11">
    <source>
        <dbReference type="SAM" id="Phobius"/>
    </source>
</evidence>
<evidence type="ECO:0000256" key="3">
    <source>
        <dbReference type="ARBA" id="ARBA00022690"/>
    </source>
</evidence>
<dbReference type="Gene3D" id="1.20.1250.20">
    <property type="entry name" value="MFS general substrate transporter like domains"/>
    <property type="match status" value="1"/>
</dbReference>
<feature type="transmembrane region" description="Helical" evidence="11">
    <location>
        <begin position="866"/>
        <end position="893"/>
    </location>
</feature>
<evidence type="ECO:0000256" key="2">
    <source>
        <dbReference type="ARBA" id="ARBA00022448"/>
    </source>
</evidence>
<keyword evidence="9" id="KW-1015">Disulfide bond</keyword>
<dbReference type="Gene3D" id="3.30.710.10">
    <property type="entry name" value="Potassium Channel Kv1.1, Chain A"/>
    <property type="match status" value="1"/>
</dbReference>
<feature type="region of interest" description="Disordered" evidence="10">
    <location>
        <begin position="1347"/>
        <end position="1371"/>
    </location>
</feature>
<keyword evidence="5" id="KW-0769">Symport</keyword>
<name>A0A8S1DXR7_9INSE</name>